<evidence type="ECO:0000256" key="10">
    <source>
        <dbReference type="ARBA" id="ARBA00023004"/>
    </source>
</evidence>
<evidence type="ECO:0000256" key="5">
    <source>
        <dbReference type="ARBA" id="ARBA00006045"/>
    </source>
</evidence>
<dbReference type="EnsemblMetazoa" id="MDOA001375-RA">
    <property type="protein sequence ID" value="MDOA001375-PA"/>
    <property type="gene ID" value="MDOA001375"/>
</dbReference>
<keyword evidence="8" id="KW-0378">Hydrolase</keyword>
<evidence type="ECO:0000313" key="18">
    <source>
        <dbReference type="RefSeq" id="XP_005176952.1"/>
    </source>
</evidence>
<comment type="function">
    <text evidence="13">Cleaves the 2'-5' phosphodiester linkage at the branch point of lariat intron pre-mRNAs after splicing and converts them into linear molecules that are subsequently degraded. It thereby facilitates ribonucleotide turnover.</text>
</comment>
<comment type="cofactor">
    <cofactor evidence="2">
        <name>Zn(2+)</name>
        <dbReference type="ChEBI" id="CHEBI:29105"/>
    </cofactor>
</comment>
<dbReference type="CDD" id="cd00844">
    <property type="entry name" value="MPP_Dbr1_N"/>
    <property type="match status" value="1"/>
</dbReference>
<dbReference type="PANTHER" id="PTHR12849:SF0">
    <property type="entry name" value="LARIAT DEBRANCHING ENZYME"/>
    <property type="match status" value="1"/>
</dbReference>
<dbReference type="eggNOG" id="KOG2863">
    <property type="taxonomic scope" value="Eukaryota"/>
</dbReference>
<evidence type="ECO:0000256" key="12">
    <source>
        <dbReference type="ARBA" id="ARBA00023242"/>
    </source>
</evidence>
<evidence type="ECO:0000256" key="3">
    <source>
        <dbReference type="ARBA" id="ARBA00001954"/>
    </source>
</evidence>
<evidence type="ECO:0000256" key="14">
    <source>
        <dbReference type="SAM" id="MobiDB-lite"/>
    </source>
</evidence>
<keyword evidence="11" id="KW-0464">Manganese</keyword>
<dbReference type="InterPro" id="IPR029052">
    <property type="entry name" value="Metallo-depent_PP-like"/>
</dbReference>
<evidence type="ECO:0000256" key="9">
    <source>
        <dbReference type="ARBA" id="ARBA00022833"/>
    </source>
</evidence>
<evidence type="ECO:0000259" key="15">
    <source>
        <dbReference type="SMART" id="SM01124"/>
    </source>
</evidence>
<evidence type="ECO:0000256" key="1">
    <source>
        <dbReference type="ARBA" id="ARBA00001936"/>
    </source>
</evidence>
<dbReference type="GO" id="GO:0008419">
    <property type="term" value="F:RNA lariat debranching enzyme activity"/>
    <property type="evidence" value="ECO:0007669"/>
    <property type="project" value="TreeGrafter"/>
</dbReference>
<dbReference type="InterPro" id="IPR007708">
    <property type="entry name" value="DBR1_C"/>
</dbReference>
<dbReference type="GeneID" id="101899514"/>
<name>A0A1I8M588_MUSDO</name>
<dbReference type="VEuPathDB" id="VectorBase:MDOA001375"/>
<accession>A0A1I8M588</accession>
<keyword evidence="7" id="KW-0479">Metal-binding</keyword>
<dbReference type="VEuPathDB" id="VectorBase:MDOMA2_011992"/>
<evidence type="ECO:0000256" key="2">
    <source>
        <dbReference type="ARBA" id="ARBA00001947"/>
    </source>
</evidence>
<organism evidence="16">
    <name type="scientific">Musca domestica</name>
    <name type="common">House fly</name>
    <dbReference type="NCBI Taxonomy" id="7370"/>
    <lineage>
        <taxon>Eukaryota</taxon>
        <taxon>Metazoa</taxon>
        <taxon>Ecdysozoa</taxon>
        <taxon>Arthropoda</taxon>
        <taxon>Hexapoda</taxon>
        <taxon>Insecta</taxon>
        <taxon>Pterygota</taxon>
        <taxon>Neoptera</taxon>
        <taxon>Endopterygota</taxon>
        <taxon>Diptera</taxon>
        <taxon>Brachycera</taxon>
        <taxon>Muscomorpha</taxon>
        <taxon>Muscoidea</taxon>
        <taxon>Muscidae</taxon>
        <taxon>Musca</taxon>
    </lineage>
</organism>
<evidence type="ECO:0000313" key="16">
    <source>
        <dbReference type="EnsemblMetazoa" id="MDOA001375-PA"/>
    </source>
</evidence>
<reference evidence="16" key="1">
    <citation type="submission" date="2020-05" db="UniProtKB">
        <authorList>
            <consortium name="EnsemblMetazoa"/>
        </authorList>
    </citation>
    <scope>IDENTIFICATION</scope>
    <source>
        <strain evidence="16">Aabys</strain>
    </source>
</reference>
<evidence type="ECO:0000256" key="7">
    <source>
        <dbReference type="ARBA" id="ARBA00022723"/>
    </source>
</evidence>
<comment type="subcellular location">
    <subcellularLocation>
        <location evidence="4">Nucleus</location>
    </subcellularLocation>
</comment>
<evidence type="ECO:0000256" key="4">
    <source>
        <dbReference type="ARBA" id="ARBA00004123"/>
    </source>
</evidence>
<dbReference type="RefSeq" id="XP_005176952.1">
    <property type="nucleotide sequence ID" value="XM_005176895.3"/>
</dbReference>
<dbReference type="InterPro" id="IPR004843">
    <property type="entry name" value="Calcineurin-like_PHP"/>
</dbReference>
<keyword evidence="17" id="KW-1185">Reference proteome</keyword>
<feature type="compositionally biased region" description="Polar residues" evidence="14">
    <location>
        <begin position="419"/>
        <end position="431"/>
    </location>
</feature>
<keyword evidence="9" id="KW-0862">Zinc</keyword>
<evidence type="ECO:0000313" key="17">
    <source>
        <dbReference type="Proteomes" id="UP001652621"/>
    </source>
</evidence>
<protein>
    <submittedName>
        <fullName evidence="18">Lariat debranching enzyme</fullName>
    </submittedName>
</protein>
<feature type="compositionally biased region" description="Low complexity" evidence="14">
    <location>
        <begin position="440"/>
        <end position="449"/>
    </location>
</feature>
<feature type="domain" description="Lariat debranching enzyme C-terminal" evidence="15">
    <location>
        <begin position="254"/>
        <end position="405"/>
    </location>
</feature>
<feature type="region of interest" description="Disordered" evidence="14">
    <location>
        <begin position="419"/>
        <end position="481"/>
    </location>
</feature>
<dbReference type="Proteomes" id="UP001652621">
    <property type="component" value="Unplaced"/>
</dbReference>
<dbReference type="KEGG" id="mde:101899514"/>
<keyword evidence="6" id="KW-0507">mRNA processing</keyword>
<evidence type="ECO:0000256" key="13">
    <source>
        <dbReference type="ARBA" id="ARBA00058627"/>
    </source>
</evidence>
<sequence length="558" mass="64165">MKIAVEGCAHGELEKIYETIAEIEKRDGIKIDLLLCCGDFQATRNMEDLQTMAVPTKFQHMCSFYKYYSGELRAPMLTIFIGGNHEASNYLQELPYGGWVAPNIYYLGYAGVVRVNDIRIGGLSGIYKGNDYLRGRFEFSPYTENTKRSVYHVRQLEVYRLKQLSGRIDIFMSHDWPKGIYNYGNKEQLARFKPFLREEMDRDQLGSRPCQDLLNILRPSYWFSAHLHCKFAALVQHSEASMEQNVEKQSTMSYPEEDKPTSKITKFLALDKCLPKRRFLQVLDIESENHTDDEGQLRLEYDLEWLTILHLTNHLVNVKENYYYLPNEKSANGERFQFTPTMDEMNFVRQRFENDLKIPENFCRTVEAFDPSMHLSKGYHYVQPKSQINPQSQQFCETLGIDDPLSLAMLIGGHELSHSSTLDNTEDSALNESIPDEHNSSLNTSSNSLGIASAKSPLKRKSNSGLSLPKPKLSGNNSIENKEELKIDDEIEVESETHINIEGEVVNDDHMNAQSPKETTENVSTETITIVNSTKPPIKKFKRRNQDIYVDKNEEEEL</sequence>
<comment type="cofactor">
    <cofactor evidence="1">
        <name>Mn(2+)</name>
        <dbReference type="ChEBI" id="CHEBI:29035"/>
    </cofactor>
</comment>
<keyword evidence="10" id="KW-0408">Iron</keyword>
<dbReference type="AlphaFoldDB" id="A0A1I8M588"/>
<dbReference type="OrthoDB" id="407609at2759"/>
<comment type="cofactor">
    <cofactor evidence="3">
        <name>Fe(2+)</name>
        <dbReference type="ChEBI" id="CHEBI:29033"/>
    </cofactor>
</comment>
<evidence type="ECO:0000256" key="6">
    <source>
        <dbReference type="ARBA" id="ARBA00022664"/>
    </source>
</evidence>
<evidence type="ECO:0000256" key="8">
    <source>
        <dbReference type="ARBA" id="ARBA00022801"/>
    </source>
</evidence>
<dbReference type="STRING" id="7370.A0A1I8M588"/>
<dbReference type="FunFam" id="3.60.21.10:FF:000035">
    <property type="entry name" value="Lariat debranching enzyme"/>
    <property type="match status" value="1"/>
</dbReference>
<dbReference type="PANTHER" id="PTHR12849">
    <property type="entry name" value="RNA LARIAT DEBRANCHING ENZYME"/>
    <property type="match status" value="1"/>
</dbReference>
<dbReference type="SUPFAM" id="SSF56300">
    <property type="entry name" value="Metallo-dependent phosphatases"/>
    <property type="match status" value="1"/>
</dbReference>
<keyword evidence="12" id="KW-0539">Nucleus</keyword>
<gene>
    <name evidence="16" type="primary">101899514</name>
    <name evidence="18" type="synonym">LOC101899514</name>
</gene>
<comment type="similarity">
    <text evidence="5">Belongs to the lariat debranching enzyme family.</text>
</comment>
<dbReference type="GO" id="GO:0005634">
    <property type="term" value="C:nucleus"/>
    <property type="evidence" value="ECO:0007669"/>
    <property type="project" value="UniProtKB-SubCell"/>
</dbReference>
<dbReference type="GO" id="GO:0000398">
    <property type="term" value="P:mRNA splicing, via spliceosome"/>
    <property type="evidence" value="ECO:0007669"/>
    <property type="project" value="TreeGrafter"/>
</dbReference>
<dbReference type="InterPro" id="IPR041816">
    <property type="entry name" value="Dbr1_N"/>
</dbReference>
<dbReference type="Pfam" id="PF05011">
    <property type="entry name" value="DBR1"/>
    <property type="match status" value="1"/>
</dbReference>
<dbReference type="GO" id="GO:0046872">
    <property type="term" value="F:metal ion binding"/>
    <property type="evidence" value="ECO:0007669"/>
    <property type="project" value="UniProtKB-KW"/>
</dbReference>
<dbReference type="SMART" id="SM01124">
    <property type="entry name" value="DBR1"/>
    <property type="match status" value="1"/>
</dbReference>
<proteinExistence type="inferred from homology"/>
<evidence type="ECO:0000256" key="11">
    <source>
        <dbReference type="ARBA" id="ARBA00023211"/>
    </source>
</evidence>
<dbReference type="Gene3D" id="3.60.21.10">
    <property type="match status" value="1"/>
</dbReference>
<dbReference type="Pfam" id="PF00149">
    <property type="entry name" value="Metallophos"/>
    <property type="match status" value="1"/>
</dbReference>
<reference evidence="18" key="2">
    <citation type="submission" date="2025-04" db="UniProtKB">
        <authorList>
            <consortium name="RefSeq"/>
        </authorList>
    </citation>
    <scope>IDENTIFICATION</scope>
    <source>
        <strain evidence="18">Aabys</strain>
    </source>
</reference>